<organism evidence="2 3">
    <name type="scientific">Desulfopila aestuarii DSM 18488</name>
    <dbReference type="NCBI Taxonomy" id="1121416"/>
    <lineage>
        <taxon>Bacteria</taxon>
        <taxon>Pseudomonadati</taxon>
        <taxon>Thermodesulfobacteriota</taxon>
        <taxon>Desulfobulbia</taxon>
        <taxon>Desulfobulbales</taxon>
        <taxon>Desulfocapsaceae</taxon>
        <taxon>Desulfopila</taxon>
    </lineage>
</organism>
<gene>
    <name evidence="2" type="ORF">SAMN02745220_01139</name>
</gene>
<dbReference type="OrthoDB" id="9764149at2"/>
<dbReference type="SMART" id="SM00955">
    <property type="entry name" value="RNB"/>
    <property type="match status" value="1"/>
</dbReference>
<dbReference type="RefSeq" id="WP_073612485.1">
    <property type="nucleotide sequence ID" value="NZ_FRFE01000004.1"/>
</dbReference>
<evidence type="ECO:0000259" key="1">
    <source>
        <dbReference type="SMART" id="SM00955"/>
    </source>
</evidence>
<dbReference type="InterPro" id="IPR056404">
    <property type="entry name" value="HTH_RNase_II"/>
</dbReference>
<dbReference type="InterPro" id="IPR012340">
    <property type="entry name" value="NA-bd_OB-fold"/>
</dbReference>
<dbReference type="Pfam" id="PF00773">
    <property type="entry name" value="RNB"/>
    <property type="match status" value="1"/>
</dbReference>
<keyword evidence="3" id="KW-1185">Reference proteome</keyword>
<dbReference type="AlphaFoldDB" id="A0A1M7Y1Q3"/>
<evidence type="ECO:0000313" key="2">
    <source>
        <dbReference type="EMBL" id="SHO45581.1"/>
    </source>
</evidence>
<reference evidence="2 3" key="1">
    <citation type="submission" date="2016-12" db="EMBL/GenBank/DDBJ databases">
        <authorList>
            <person name="Song W.-J."/>
            <person name="Kurnit D.M."/>
        </authorList>
    </citation>
    <scope>NUCLEOTIDE SEQUENCE [LARGE SCALE GENOMIC DNA]</scope>
    <source>
        <strain evidence="2 3">DSM 18488</strain>
    </source>
</reference>
<dbReference type="PANTHER" id="PTHR23355">
    <property type="entry name" value="RIBONUCLEASE"/>
    <property type="match status" value="1"/>
</dbReference>
<evidence type="ECO:0000313" key="3">
    <source>
        <dbReference type="Proteomes" id="UP000184603"/>
    </source>
</evidence>
<dbReference type="InterPro" id="IPR001900">
    <property type="entry name" value="RNase_II/R"/>
</dbReference>
<accession>A0A1M7Y1Q3</accession>
<dbReference type="EMBL" id="FRFE01000004">
    <property type="protein sequence ID" value="SHO45581.1"/>
    <property type="molecule type" value="Genomic_DNA"/>
</dbReference>
<name>A0A1M7Y1Q3_9BACT</name>
<dbReference type="SUPFAM" id="SSF50249">
    <property type="entry name" value="Nucleic acid-binding proteins"/>
    <property type="match status" value="1"/>
</dbReference>
<dbReference type="Proteomes" id="UP000184603">
    <property type="component" value="Unassembled WGS sequence"/>
</dbReference>
<protein>
    <submittedName>
        <fullName evidence="2">Exoribonuclease-2</fullName>
    </submittedName>
</protein>
<proteinExistence type="predicted"/>
<dbReference type="GO" id="GO:0000175">
    <property type="term" value="F:3'-5'-RNA exonuclease activity"/>
    <property type="evidence" value="ECO:0007669"/>
    <property type="project" value="TreeGrafter"/>
</dbReference>
<dbReference type="PANTHER" id="PTHR23355:SF42">
    <property type="entry name" value="RIBONUCLEASE II, CHLOROPLASTIC_MITOCHONDRIAL"/>
    <property type="match status" value="1"/>
</dbReference>
<dbReference type="STRING" id="1121416.SAMN02745220_01139"/>
<dbReference type="GO" id="GO:0000932">
    <property type="term" value="C:P-body"/>
    <property type="evidence" value="ECO:0007669"/>
    <property type="project" value="TreeGrafter"/>
</dbReference>
<dbReference type="Pfam" id="PF23161">
    <property type="entry name" value="HTH_RNase_II"/>
    <property type="match status" value="1"/>
</dbReference>
<dbReference type="GO" id="GO:0006402">
    <property type="term" value="P:mRNA catabolic process"/>
    <property type="evidence" value="ECO:0007669"/>
    <property type="project" value="TreeGrafter"/>
</dbReference>
<sequence length="666" mass="76361">MIQSGKLIEYLDNGKFICGFVTEAQPKRVRLINQNGREVLLPISRIVHCSRENHTVDLDREILIRALKETTEKRNNLMGQISLEEIWELTSEENVNSFQPEFLAELSFGQELDDDIFAAFLRCIFFDKLFFRYKEGLIKVHSAEQVEQLRQQREKEMLKAELILKGAQTIKDILQHGSALQETTRWQEECLKLIRDYYLFANEAENADIARHMLKEAGLVGPHDAFDILVKAGVWSKNENIPLLRSSQPVGFSLPARQQAENILQSRQEELFADKGRLDLTHLRPITIDGATTLDFDDALTIEKHDNNYLVGIHISDVAHYVRPGDPLFQEAMQRGTSIYFPEGQIPMLPRHLSQGICSLIQGETRATFSFIILLSEEAEVLRVRVTPSIIRVARRLTYEEADKIIDTDEELRLLNMLKKKLRQKRLDHGALLLPFPDVNIFIDLGGKVHVSLGKTDTPARTLISEMMILANSEAARYISDRMVPGLFRCQPPLRQRIVHGEDDDLFLNIRQRKQLPRGELLTEANPHSGLGVSHYTTVTSPIRRLLDLVMQHQLHSVARRREPCFTSDMCRDFSTVITRTLTAANNVKQQRHRYWLLKYLQERKGQLINALVIESGPKRVNMVLTDLLMDVDLATPAGFKPQPGSMVKLRITRVSPLDNTVKFDW</sequence>
<dbReference type="GO" id="GO:0003723">
    <property type="term" value="F:RNA binding"/>
    <property type="evidence" value="ECO:0007669"/>
    <property type="project" value="InterPro"/>
</dbReference>
<dbReference type="InterPro" id="IPR050180">
    <property type="entry name" value="RNR_Ribonuclease"/>
</dbReference>
<feature type="domain" description="RNB" evidence="1">
    <location>
        <begin position="277"/>
        <end position="561"/>
    </location>
</feature>